<dbReference type="AlphaFoldDB" id="A0AAV3YPA6"/>
<sequence length="135" mass="15147">MRAQIDRQIVPVCPNEWKHNPLETFALCVAKKLCGKARLERSTPFVQPQALRGRWDKMENPWSKTRLLAPVLAGSPRHATCLPALSLARLSCQIHKGICQMSECGSSLINNKALELVSERVRAADRSGSPRKYKK</sequence>
<organism evidence="1 2">
    <name type="scientific">Plakobranchus ocellatus</name>
    <dbReference type="NCBI Taxonomy" id="259542"/>
    <lineage>
        <taxon>Eukaryota</taxon>
        <taxon>Metazoa</taxon>
        <taxon>Spiralia</taxon>
        <taxon>Lophotrochozoa</taxon>
        <taxon>Mollusca</taxon>
        <taxon>Gastropoda</taxon>
        <taxon>Heterobranchia</taxon>
        <taxon>Euthyneura</taxon>
        <taxon>Panpulmonata</taxon>
        <taxon>Sacoglossa</taxon>
        <taxon>Placobranchoidea</taxon>
        <taxon>Plakobranchidae</taxon>
        <taxon>Plakobranchus</taxon>
    </lineage>
</organism>
<evidence type="ECO:0000313" key="2">
    <source>
        <dbReference type="Proteomes" id="UP000735302"/>
    </source>
</evidence>
<keyword evidence="2" id="KW-1185">Reference proteome</keyword>
<dbReference type="Proteomes" id="UP000735302">
    <property type="component" value="Unassembled WGS sequence"/>
</dbReference>
<name>A0AAV3YPA6_9GAST</name>
<accession>A0AAV3YPA6</accession>
<reference evidence="1 2" key="1">
    <citation type="journal article" date="2021" name="Elife">
        <title>Chloroplast acquisition without the gene transfer in kleptoplastic sea slugs, Plakobranchus ocellatus.</title>
        <authorList>
            <person name="Maeda T."/>
            <person name="Takahashi S."/>
            <person name="Yoshida T."/>
            <person name="Shimamura S."/>
            <person name="Takaki Y."/>
            <person name="Nagai Y."/>
            <person name="Toyoda A."/>
            <person name="Suzuki Y."/>
            <person name="Arimoto A."/>
            <person name="Ishii H."/>
            <person name="Satoh N."/>
            <person name="Nishiyama T."/>
            <person name="Hasebe M."/>
            <person name="Maruyama T."/>
            <person name="Minagawa J."/>
            <person name="Obokata J."/>
            <person name="Shigenobu S."/>
        </authorList>
    </citation>
    <scope>NUCLEOTIDE SEQUENCE [LARGE SCALE GENOMIC DNA]</scope>
</reference>
<comment type="caution">
    <text evidence="1">The sequence shown here is derived from an EMBL/GenBank/DDBJ whole genome shotgun (WGS) entry which is preliminary data.</text>
</comment>
<gene>
    <name evidence="1" type="ORF">PoB_001068300</name>
</gene>
<protein>
    <submittedName>
        <fullName evidence="1">Uncharacterized protein</fullName>
    </submittedName>
</protein>
<evidence type="ECO:0000313" key="1">
    <source>
        <dbReference type="EMBL" id="GFN84177.1"/>
    </source>
</evidence>
<proteinExistence type="predicted"/>
<dbReference type="EMBL" id="BLXT01001278">
    <property type="protein sequence ID" value="GFN84177.1"/>
    <property type="molecule type" value="Genomic_DNA"/>
</dbReference>